<protein>
    <submittedName>
        <fullName evidence="1">Uncharacterized protein</fullName>
    </submittedName>
</protein>
<dbReference type="RefSeq" id="WP_086284275.1">
    <property type="nucleotide sequence ID" value="NZ_NGMO01000002.1"/>
</dbReference>
<keyword evidence="2" id="KW-1185">Reference proteome</keyword>
<comment type="caution">
    <text evidence="1">The sequence shown here is derived from an EMBL/GenBank/DDBJ whole genome shotgun (WGS) entry which is preliminary data.</text>
</comment>
<dbReference type="STRING" id="1987383.A5844_001098"/>
<proteinExistence type="predicted"/>
<sequence>MVIEVGKEMKERKAKEFEKRVDMLALTLSLKGNDQIFETKEGYQLLFSTYIKMIENDQEDFFIEKERKKKIIQSLERTKAFYDFENKKQLQEIFKKMTKDDPADFMLFPTTFLTNLDKMESHIYGLTVYRKNKDFIVMKVDKSKSFDGQNVSYFKISSAYIAELSQLFFEERDFLQIASNSIFEILKKISDEAKTVPSIIMRYQKTDNCVISEVEASLRMILFNCRTDIFSLTEDDYCITPKWNLKYFDPTVEMRRRFVAAMKGEDKNWNQHFDYIFDYYLYRKGKLVRNSFLELHIPRGIRHWIIQDIFSMDTYIPEMLKNGGQIPAENVPLKEEKIRGIDPTGILDENPIKEINSTDLEDTLEINTHKIKLFNERLSFIKIQRARETTRYIISRLKEKNQEIVAELQRRKELGKGSQDGKSSNHDQLVPRADYSIHRSSQPTLIFNTKSSVKEVVFDELIERAKKAQYELQNSRQTNVKKLIAQYEKQL</sequence>
<name>A0A242K115_9ENTE</name>
<organism evidence="1 2">
    <name type="scientific">Candidatus Enterococcus wittei</name>
    <dbReference type="NCBI Taxonomy" id="1987383"/>
    <lineage>
        <taxon>Bacteria</taxon>
        <taxon>Bacillati</taxon>
        <taxon>Bacillota</taxon>
        <taxon>Bacilli</taxon>
        <taxon>Lactobacillales</taxon>
        <taxon>Enterococcaceae</taxon>
        <taxon>Enterococcus</taxon>
    </lineage>
</organism>
<dbReference type="EMBL" id="NGMO01000002">
    <property type="protein sequence ID" value="OTP10964.1"/>
    <property type="molecule type" value="Genomic_DNA"/>
</dbReference>
<evidence type="ECO:0000313" key="2">
    <source>
        <dbReference type="Proteomes" id="UP000194933"/>
    </source>
</evidence>
<reference evidence="1 2" key="1">
    <citation type="submission" date="2017-05" db="EMBL/GenBank/DDBJ databases">
        <title>The Genome Sequence of Enterococcus sp. 10A9_DIV0425.</title>
        <authorList>
            <consortium name="The Broad Institute Genomics Platform"/>
            <consortium name="The Broad Institute Genomic Center for Infectious Diseases"/>
            <person name="Earl A."/>
            <person name="Manson A."/>
            <person name="Schwartman J."/>
            <person name="Gilmore M."/>
            <person name="Abouelleil A."/>
            <person name="Cao P."/>
            <person name="Chapman S."/>
            <person name="Cusick C."/>
            <person name="Shea T."/>
            <person name="Young S."/>
            <person name="Neafsey D."/>
            <person name="Nusbaum C."/>
            <person name="Birren B."/>
        </authorList>
    </citation>
    <scope>NUCLEOTIDE SEQUENCE [LARGE SCALE GENOMIC DNA]</scope>
    <source>
        <strain evidence="1 2">10A9_DIV0425</strain>
    </source>
</reference>
<dbReference type="AlphaFoldDB" id="A0A242K115"/>
<evidence type="ECO:0000313" key="1">
    <source>
        <dbReference type="EMBL" id="OTP10964.1"/>
    </source>
</evidence>
<gene>
    <name evidence="1" type="ORF">A5844_001098</name>
</gene>
<accession>A0A242K115</accession>
<dbReference type="Proteomes" id="UP000194933">
    <property type="component" value="Unassembled WGS sequence"/>
</dbReference>